<name>A0A1G2CKE3_9BACT</name>
<dbReference type="InterPro" id="IPR036439">
    <property type="entry name" value="Dockerin_dom_sf"/>
</dbReference>
<dbReference type="EMBL" id="MHLC01000005">
    <property type="protein sequence ID" value="OGZ01727.1"/>
    <property type="molecule type" value="Genomic_DNA"/>
</dbReference>
<comment type="caution">
    <text evidence="2">The sequence shown here is derived from an EMBL/GenBank/DDBJ whole genome shotgun (WGS) entry which is preliminary data.</text>
</comment>
<dbReference type="STRING" id="1798652.A3A43_00955"/>
<sequence>MAKRTCIFFLFLVLIRFPFIAFADQASSTNFRIESGVVDAGGEKATTTSFILRTSLGQPATGISSSTSFILRGGFLNFPLPVTATATPTTTPPGGGGTVGVPPAGGGVLPPVGFYPPSIIKKCDFNDDRRCNLIDFSILLFFYEQTGAPVARYDLNSNTRVDFPDISVLMYYWTG</sequence>
<accession>A0A1G2CKE3</accession>
<evidence type="ECO:0008006" key="4">
    <source>
        <dbReference type="Google" id="ProtNLM"/>
    </source>
</evidence>
<dbReference type="SUPFAM" id="SSF63446">
    <property type="entry name" value="Type I dockerin domain"/>
    <property type="match status" value="1"/>
</dbReference>
<dbReference type="AlphaFoldDB" id="A0A1G2CKE3"/>
<protein>
    <recommendedName>
        <fullName evidence="4">Dockerin domain-containing protein</fullName>
    </recommendedName>
</protein>
<evidence type="ECO:0000313" key="3">
    <source>
        <dbReference type="Proteomes" id="UP000178495"/>
    </source>
</evidence>
<evidence type="ECO:0000313" key="2">
    <source>
        <dbReference type="EMBL" id="OGZ01727.1"/>
    </source>
</evidence>
<keyword evidence="1" id="KW-0732">Signal</keyword>
<evidence type="ECO:0000256" key="1">
    <source>
        <dbReference type="SAM" id="SignalP"/>
    </source>
</evidence>
<dbReference type="GO" id="GO:0000272">
    <property type="term" value="P:polysaccharide catabolic process"/>
    <property type="evidence" value="ECO:0007669"/>
    <property type="project" value="InterPro"/>
</dbReference>
<feature type="signal peptide" evidence="1">
    <location>
        <begin position="1"/>
        <end position="23"/>
    </location>
</feature>
<reference evidence="2 3" key="1">
    <citation type="journal article" date="2016" name="Nat. Commun.">
        <title>Thousands of microbial genomes shed light on interconnected biogeochemical processes in an aquifer system.</title>
        <authorList>
            <person name="Anantharaman K."/>
            <person name="Brown C.T."/>
            <person name="Hug L.A."/>
            <person name="Sharon I."/>
            <person name="Castelle C.J."/>
            <person name="Probst A.J."/>
            <person name="Thomas B.C."/>
            <person name="Singh A."/>
            <person name="Wilkins M.J."/>
            <person name="Karaoz U."/>
            <person name="Brodie E.L."/>
            <person name="Williams K.H."/>
            <person name="Hubbard S.S."/>
            <person name="Banfield J.F."/>
        </authorList>
    </citation>
    <scope>NUCLEOTIDE SEQUENCE [LARGE SCALE GENOMIC DNA]</scope>
</reference>
<dbReference type="Proteomes" id="UP000178495">
    <property type="component" value="Unassembled WGS sequence"/>
</dbReference>
<organism evidence="2 3">
    <name type="scientific">Candidatus Liptonbacteria bacterium RIFCSPLOWO2_01_FULL_56_20</name>
    <dbReference type="NCBI Taxonomy" id="1798652"/>
    <lineage>
        <taxon>Bacteria</taxon>
        <taxon>Candidatus Liptoniibacteriota</taxon>
    </lineage>
</organism>
<gene>
    <name evidence="2" type="ORF">A3A43_00955</name>
</gene>
<feature type="chain" id="PRO_5009582351" description="Dockerin domain-containing protein" evidence="1">
    <location>
        <begin position="24"/>
        <end position="175"/>
    </location>
</feature>
<proteinExistence type="predicted"/>